<sequence length="283" mass="31280">MKIELWNKPEELFFLTLKNALKVPGVKVEREKFLTNQLNKHYSTEVVKLAVQTNPASAGIPIEAIDKLAKSCIKNETNQVTGISAIAGFPGGVAAYGTIPADIAQYYAHVLRILQKLIYLYGWNELFELEDDADDETMNQLTLFIGVMFGVHTANATITKLAKSAAVQLQKDLAKKPLTKGTVYPIVNKVARTVGIKMTKDTFSKSASKVIPVAGAVLSGGLTFATYRPMANRLKKHLRELPIADVDFYKSNAETGTIIIDFEEILEAEFEEIEDDAKAENKR</sequence>
<name>A0A1Q2L556_9BACL</name>
<proteinExistence type="predicted"/>
<dbReference type="EMBL" id="CP019641">
    <property type="protein sequence ID" value="AQQ55227.1"/>
    <property type="molecule type" value="Genomic_DNA"/>
</dbReference>
<gene>
    <name evidence="1" type="ORF">B0X71_18760</name>
</gene>
<reference evidence="1 2" key="1">
    <citation type="submission" date="2017-02" db="EMBL/GenBank/DDBJ databases">
        <title>The complete genomic sequence of a novel cold adapted crude oil-degrading bacterium Planococcus qaidamina Y42.</title>
        <authorList>
            <person name="Yang R."/>
        </authorList>
    </citation>
    <scope>NUCLEOTIDE SEQUENCE [LARGE SCALE GENOMIC DNA]</scope>
    <source>
        <strain evidence="1 2">Y42</strain>
        <plasmid evidence="1 2">unnamed1</plasmid>
    </source>
</reference>
<dbReference type="KEGG" id="pmar:B0X71_18760"/>
<dbReference type="RefSeq" id="WP_077591089.1">
    <property type="nucleotide sequence ID" value="NZ_CP019641.1"/>
</dbReference>
<dbReference type="OrthoDB" id="306887at2"/>
<organism evidence="1 2">
    <name type="scientific">Planococcus lenghuensis</name>
    <dbReference type="NCBI Taxonomy" id="2213202"/>
    <lineage>
        <taxon>Bacteria</taxon>
        <taxon>Bacillati</taxon>
        <taxon>Bacillota</taxon>
        <taxon>Bacilli</taxon>
        <taxon>Bacillales</taxon>
        <taxon>Caryophanaceae</taxon>
        <taxon>Planococcus</taxon>
    </lineage>
</organism>
<evidence type="ECO:0008006" key="3">
    <source>
        <dbReference type="Google" id="ProtNLM"/>
    </source>
</evidence>
<dbReference type="AlphaFoldDB" id="A0A1Q2L556"/>
<geneLocation type="plasmid" evidence="1 2">
    <name>unnamed1</name>
</geneLocation>
<evidence type="ECO:0000313" key="1">
    <source>
        <dbReference type="EMBL" id="AQQ55227.1"/>
    </source>
</evidence>
<dbReference type="Proteomes" id="UP000188184">
    <property type="component" value="Plasmid unnamed1"/>
</dbReference>
<evidence type="ECO:0000313" key="2">
    <source>
        <dbReference type="Proteomes" id="UP000188184"/>
    </source>
</evidence>
<protein>
    <recommendedName>
        <fullName evidence="3">EcsC family protein</fullName>
    </recommendedName>
</protein>
<keyword evidence="2" id="KW-1185">Reference proteome</keyword>
<keyword evidence="1" id="KW-0614">Plasmid</keyword>
<accession>A0A1Q2L556</accession>